<dbReference type="EMBL" id="SNZH01000002">
    <property type="protein sequence ID" value="TDR47836.1"/>
    <property type="molecule type" value="Genomic_DNA"/>
</dbReference>
<evidence type="ECO:0008006" key="3">
    <source>
        <dbReference type="Google" id="ProtNLM"/>
    </source>
</evidence>
<organism evidence="1 2">
    <name type="scientific">Tahibacter aquaticus</name>
    <dbReference type="NCBI Taxonomy" id="520092"/>
    <lineage>
        <taxon>Bacteria</taxon>
        <taxon>Pseudomonadati</taxon>
        <taxon>Pseudomonadota</taxon>
        <taxon>Gammaproteobacteria</taxon>
        <taxon>Lysobacterales</taxon>
        <taxon>Rhodanobacteraceae</taxon>
        <taxon>Tahibacter</taxon>
    </lineage>
</organism>
<accession>A0A4V3DNB8</accession>
<reference evidence="1 2" key="1">
    <citation type="submission" date="2019-03" db="EMBL/GenBank/DDBJ databases">
        <title>Genomic Encyclopedia of Type Strains, Phase IV (KMG-IV): sequencing the most valuable type-strain genomes for metagenomic binning, comparative biology and taxonomic classification.</title>
        <authorList>
            <person name="Goeker M."/>
        </authorList>
    </citation>
    <scope>NUCLEOTIDE SEQUENCE [LARGE SCALE GENOMIC DNA]</scope>
    <source>
        <strain evidence="1 2">DSM 21667</strain>
    </source>
</reference>
<sequence length="145" mass="16776">MQELNLLPEVLKRVPRSEWTTLPGTRVDIDLVAHTAGQWLDDGDPKLALALLEPWFVEDGSFVARRELLFDMLLNLYCDMRKPRKKSQLLRRAALLGDATLRSGAFQRLATMASDKNHFASAWDWFDQAQRADPTRHRYPCPIWK</sequence>
<keyword evidence="2" id="KW-1185">Reference proteome</keyword>
<protein>
    <recommendedName>
        <fullName evidence="3">Tetratricopeptide repeat protein</fullName>
    </recommendedName>
</protein>
<dbReference type="RefSeq" id="WP_243745958.1">
    <property type="nucleotide sequence ID" value="NZ_SNZH01000002.1"/>
</dbReference>
<dbReference type="Proteomes" id="UP000295293">
    <property type="component" value="Unassembled WGS sequence"/>
</dbReference>
<dbReference type="AlphaFoldDB" id="A0A4V3DNB8"/>
<evidence type="ECO:0000313" key="2">
    <source>
        <dbReference type="Proteomes" id="UP000295293"/>
    </source>
</evidence>
<gene>
    <name evidence="1" type="ORF">DFR29_102498</name>
</gene>
<comment type="caution">
    <text evidence="1">The sequence shown here is derived from an EMBL/GenBank/DDBJ whole genome shotgun (WGS) entry which is preliminary data.</text>
</comment>
<name>A0A4V3DNB8_9GAMM</name>
<evidence type="ECO:0000313" key="1">
    <source>
        <dbReference type="EMBL" id="TDR47836.1"/>
    </source>
</evidence>
<proteinExistence type="predicted"/>